<proteinExistence type="predicted"/>
<dbReference type="EMBL" id="CDMZ01003667">
    <property type="protein sequence ID" value="CEM47175.1"/>
    <property type="molecule type" value="Genomic_DNA"/>
</dbReference>
<name>A0A0G4HSC8_9ALVE</name>
<feature type="region of interest" description="Disordered" evidence="1">
    <location>
        <begin position="166"/>
        <end position="198"/>
    </location>
</feature>
<organism evidence="2">
    <name type="scientific">Chromera velia CCMP2878</name>
    <dbReference type="NCBI Taxonomy" id="1169474"/>
    <lineage>
        <taxon>Eukaryota</taxon>
        <taxon>Sar</taxon>
        <taxon>Alveolata</taxon>
        <taxon>Colpodellida</taxon>
        <taxon>Chromeraceae</taxon>
        <taxon>Chromera</taxon>
    </lineage>
</organism>
<dbReference type="AlphaFoldDB" id="A0A0G4HSC8"/>
<protein>
    <submittedName>
        <fullName evidence="2">Uncharacterized protein</fullName>
    </submittedName>
</protein>
<sequence>MSSQPQERKNRKPKCKDNRYFGRHFGGHFCYYQNASGKFTLAFRCRKPPKHPHRNLLTKAPKFDHLDVPREGSILLWKAHVANLAQELSDRKIERHRAEEEQGRAARALQTLTSEMVKDSCYTHNNHMYGPVDDGIRLNSLAAMRRETSERLARCADGLSSHPLRVQGSKGDFRLMGSKGPKEEDSHTQRGFKSPCPRCAQHISSPPSGFRPSRSPDCEKCLKEAAVDLRLVLDRLAAATDEEASLLKAINAHSKAVEQMAKVDCVTGVAEDCGSAASVCAVADSEGGGLGGTAERVSADELWPSAFDGPLRIIAQAEREEREDSDAQQLKSITDVMTETKSLELECSRLMHLSEALRLRTTEMAATTETARAEADAASQRQLDMQTDLDVVQEAVGRRRRKLQEVMRRLTGRGVADLPLPSLDD</sequence>
<evidence type="ECO:0000256" key="1">
    <source>
        <dbReference type="SAM" id="MobiDB-lite"/>
    </source>
</evidence>
<dbReference type="VEuPathDB" id="CryptoDB:Cvel_8223"/>
<gene>
    <name evidence="2" type="ORF">Cvel_8223</name>
</gene>
<reference evidence="2" key="1">
    <citation type="submission" date="2014-11" db="EMBL/GenBank/DDBJ databases">
        <authorList>
            <person name="Otto D Thomas"/>
            <person name="Naeem Raeece"/>
        </authorList>
    </citation>
    <scope>NUCLEOTIDE SEQUENCE</scope>
</reference>
<evidence type="ECO:0000313" key="2">
    <source>
        <dbReference type="EMBL" id="CEM47175.1"/>
    </source>
</evidence>
<accession>A0A0G4HSC8</accession>